<keyword evidence="1" id="KW-0547">Nucleotide-binding</keyword>
<dbReference type="GO" id="GO:0046872">
    <property type="term" value="F:metal ion binding"/>
    <property type="evidence" value="ECO:0007669"/>
    <property type="project" value="InterPro"/>
</dbReference>
<evidence type="ECO:0000313" key="4">
    <source>
        <dbReference type="Proteomes" id="UP000199410"/>
    </source>
</evidence>
<dbReference type="Pfam" id="PF15632">
    <property type="entry name" value="ATPgrasp_Ter"/>
    <property type="match status" value="1"/>
</dbReference>
<dbReference type="AlphaFoldDB" id="A0A1H9M093"/>
<dbReference type="RefSeq" id="WP_089986760.1">
    <property type="nucleotide sequence ID" value="NZ_FMVP01000011.1"/>
</dbReference>
<proteinExistence type="predicted"/>
<dbReference type="PROSITE" id="PS50975">
    <property type="entry name" value="ATP_GRASP"/>
    <property type="match status" value="1"/>
</dbReference>
<dbReference type="EMBL" id="FOEL01000011">
    <property type="protein sequence ID" value="SER17090.1"/>
    <property type="molecule type" value="Genomic_DNA"/>
</dbReference>
<accession>A0A1H9M093</accession>
<dbReference type="InterPro" id="IPR011761">
    <property type="entry name" value="ATP-grasp"/>
</dbReference>
<dbReference type="InterPro" id="IPR036412">
    <property type="entry name" value="HAD-like_sf"/>
</dbReference>
<dbReference type="GO" id="GO:0005524">
    <property type="term" value="F:ATP binding"/>
    <property type="evidence" value="ECO:0007669"/>
    <property type="project" value="UniProtKB-UniRule"/>
</dbReference>
<dbReference type="SUPFAM" id="SSF56784">
    <property type="entry name" value="HAD-like"/>
    <property type="match status" value="1"/>
</dbReference>
<evidence type="ECO:0000256" key="1">
    <source>
        <dbReference type="PROSITE-ProRule" id="PRU00409"/>
    </source>
</evidence>
<dbReference type="SUPFAM" id="SSF56059">
    <property type="entry name" value="Glutathione synthetase ATP-binding domain-like"/>
    <property type="match status" value="1"/>
</dbReference>
<feature type="domain" description="ATP-grasp" evidence="2">
    <location>
        <begin position="106"/>
        <end position="283"/>
    </location>
</feature>
<dbReference type="Proteomes" id="UP000199410">
    <property type="component" value="Unassembled WGS sequence"/>
</dbReference>
<evidence type="ECO:0000313" key="3">
    <source>
        <dbReference type="EMBL" id="SER17090.1"/>
    </source>
</evidence>
<dbReference type="Gene3D" id="3.30.470.20">
    <property type="entry name" value="ATP-grasp fold, B domain"/>
    <property type="match status" value="1"/>
</dbReference>
<gene>
    <name evidence="3" type="ORF">SAMN02787113_03161</name>
</gene>
<dbReference type="CDD" id="cd01427">
    <property type="entry name" value="HAD_like"/>
    <property type="match status" value="1"/>
</dbReference>
<organism evidence="3 4">
    <name type="scientific">Lysinibacillus fusiformis</name>
    <dbReference type="NCBI Taxonomy" id="28031"/>
    <lineage>
        <taxon>Bacteria</taxon>
        <taxon>Bacillati</taxon>
        <taxon>Bacillota</taxon>
        <taxon>Bacilli</taxon>
        <taxon>Bacillales</taxon>
        <taxon>Bacillaceae</taxon>
        <taxon>Lysinibacillus</taxon>
    </lineage>
</organism>
<protein>
    <submittedName>
        <fullName evidence="3">ATP-grasp domain-containing protein</fullName>
    </submittedName>
</protein>
<keyword evidence="1" id="KW-0067">ATP-binding</keyword>
<evidence type="ECO:0000259" key="2">
    <source>
        <dbReference type="PROSITE" id="PS50975"/>
    </source>
</evidence>
<name>A0A1H9M093_9BACI</name>
<sequence>MKKSMTNILVFPCGSEIGIEIYNSLSDIKNINLFGGSSVSNNPGKMYYERYFEGFPMVDDNDFIDYLNDFIQKYNIDILYPAMDKVILNLSKQLDKVNCRVIIANEETVEICMSKSKSYKKFKNKIRVPKLIDINSNNNSFPLFVKPDIGHGSRGAKLIKSFKELDLIEQDMILMEYLPGKEYTIDCFTDFRGNLLFVGGRQRKRIVNGISASTELVNNSKFNEIAGIINRYLKFNGAWFFQLKVDSNGEFCLLEIAPRIAGVSGLYRIIGVNLPLLNIYNIFEIKVSIQKNDFMIESEKSLVSRYSIGIKYKKVYIDLDDTLIINNKVNLNAISFIYSCINNKYEVYLITRHRGDLTSYLEKFKLTNLFTDIIWIKNNSPKSKYIDKKESIFIDDSYQEREDVLINCKIPVFDVSAIEGLLY</sequence>
<dbReference type="Gene3D" id="3.40.50.20">
    <property type="match status" value="1"/>
</dbReference>
<comment type="caution">
    <text evidence="3">The sequence shown here is derived from an EMBL/GenBank/DDBJ whole genome shotgun (WGS) entry which is preliminary data.</text>
</comment>
<reference evidence="3 4" key="1">
    <citation type="submission" date="2016-10" db="EMBL/GenBank/DDBJ databases">
        <authorList>
            <person name="Varghese N."/>
            <person name="Submissions S."/>
        </authorList>
    </citation>
    <scope>NUCLEOTIDE SEQUENCE [LARGE SCALE GENOMIC DNA]</scope>
    <source>
        <strain evidence="3 4">TC-13</strain>
    </source>
</reference>